<dbReference type="InterPro" id="IPR051533">
    <property type="entry name" value="WaaL-like"/>
</dbReference>
<feature type="transmembrane region" description="Helical" evidence="6">
    <location>
        <begin position="91"/>
        <end position="109"/>
    </location>
</feature>
<organism evidence="8 9">
    <name type="scientific">Roseburia faecis</name>
    <dbReference type="NCBI Taxonomy" id="301302"/>
    <lineage>
        <taxon>Bacteria</taxon>
        <taxon>Bacillati</taxon>
        <taxon>Bacillota</taxon>
        <taxon>Clostridia</taxon>
        <taxon>Lachnospirales</taxon>
        <taxon>Lachnospiraceae</taxon>
        <taxon>Roseburia</taxon>
    </lineage>
</organism>
<name>A0A0M6WP17_9FIRM</name>
<protein>
    <recommendedName>
        <fullName evidence="7">O-antigen ligase-related domain-containing protein</fullName>
    </recommendedName>
</protein>
<keyword evidence="4 6" id="KW-0472">Membrane</keyword>
<feature type="transmembrane region" description="Helical" evidence="6">
    <location>
        <begin position="284"/>
        <end position="303"/>
    </location>
</feature>
<feature type="transmembrane region" description="Helical" evidence="6">
    <location>
        <begin position="543"/>
        <end position="564"/>
    </location>
</feature>
<dbReference type="EMBL" id="CVRR01000020">
    <property type="protein sequence ID" value="CRL39066.1"/>
    <property type="molecule type" value="Genomic_DNA"/>
</dbReference>
<reference evidence="9" key="1">
    <citation type="submission" date="2015-05" db="EMBL/GenBank/DDBJ databases">
        <authorList>
            <consortium name="Pathogen Informatics"/>
        </authorList>
    </citation>
    <scope>NUCLEOTIDE SEQUENCE [LARGE SCALE GENOMIC DNA]</scope>
    <source>
        <strain evidence="9">M72</strain>
    </source>
</reference>
<proteinExistence type="predicted"/>
<feature type="transmembrane region" description="Helical" evidence="6">
    <location>
        <begin position="216"/>
        <end position="234"/>
    </location>
</feature>
<accession>A0A0M6WP17</accession>
<comment type="subcellular location">
    <subcellularLocation>
        <location evidence="1">Membrane</location>
        <topology evidence="1">Multi-pass membrane protein</topology>
    </subcellularLocation>
</comment>
<dbReference type="RefSeq" id="WP_055067977.1">
    <property type="nucleotide sequence ID" value="NZ_CP173697.1"/>
</dbReference>
<dbReference type="InterPro" id="IPR007016">
    <property type="entry name" value="O-antigen_ligase-rel_domated"/>
</dbReference>
<evidence type="ECO:0000256" key="4">
    <source>
        <dbReference type="ARBA" id="ARBA00023136"/>
    </source>
</evidence>
<dbReference type="PANTHER" id="PTHR37422">
    <property type="entry name" value="TEICHURONIC ACID BIOSYNTHESIS PROTEIN TUAE"/>
    <property type="match status" value="1"/>
</dbReference>
<evidence type="ECO:0000256" key="6">
    <source>
        <dbReference type="SAM" id="Phobius"/>
    </source>
</evidence>
<keyword evidence="2 6" id="KW-0812">Transmembrane</keyword>
<feature type="compositionally biased region" description="Basic residues" evidence="5">
    <location>
        <begin position="646"/>
        <end position="662"/>
    </location>
</feature>
<dbReference type="GO" id="GO:0016020">
    <property type="term" value="C:membrane"/>
    <property type="evidence" value="ECO:0007669"/>
    <property type="project" value="UniProtKB-SubCell"/>
</dbReference>
<keyword evidence="3 6" id="KW-1133">Transmembrane helix</keyword>
<sequence length="662" mass="74688">MNTNGNKNTLKANKILIPIILLIGFIPIIVHSFVYDTNLAQFDWYPESAAKQTDFFFAWKMIAIILVGVVMLAILLIRYLNKKEFAFENSFYFLMVYALFVAMSALFSSHKYWVAHGTYELFEPVWVIFVYMILCYYVYNYVQEEKQIEVILRWSGIGIAIVTLIGFFQVFGLDYFKTSLGKHLMTDTSWWNQLDKISFNFADKTAYTTLYNPNFLSFYFGMLIPLLVCLFIGAKKMWHRLVIAVAEIFCIVALVGSRSSSGFIALAIGAVILALVLLSRKKKLFVAGIVVVIIGMIAAGVLANTTEFGQNLKKTVVGTYHMKDQFSLNDIKTNTDDVELDIWNNLLHVSYDLGSDGVITVVCKDADGQEIQTTEVDQENHILALNDERFANIQIQPIMFTDNTAGIKMIIDGVEWDFSKNDTDGYEYLNPAGKLVKFENPKVSNVFLDDAMSNRGHIWNKTIPLLGKHAFMGSGANTYMFEVPQEDYISQNYVYGANSYDVKAHSWYLQQWVETGLLGTLALLVFLFWYLVQSVRIYRRVDLHESISWVGFGLFAAVLVYMIAGIANDSNVCTAPVFWGMLGLGLAVNRMLVKKENLFVKETAVSAESDTAVKQSIPKAAESAKADTAQTVQNTQGAGVTESSVRKKSSKKQSRKQRKNQK</sequence>
<evidence type="ECO:0000256" key="1">
    <source>
        <dbReference type="ARBA" id="ARBA00004141"/>
    </source>
</evidence>
<evidence type="ECO:0000256" key="3">
    <source>
        <dbReference type="ARBA" id="ARBA00022989"/>
    </source>
</evidence>
<feature type="transmembrane region" description="Helical" evidence="6">
    <location>
        <begin position="55"/>
        <end position="79"/>
    </location>
</feature>
<evidence type="ECO:0000256" key="2">
    <source>
        <dbReference type="ARBA" id="ARBA00022692"/>
    </source>
</evidence>
<feature type="transmembrane region" description="Helical" evidence="6">
    <location>
        <begin position="241"/>
        <end position="257"/>
    </location>
</feature>
<dbReference type="STRING" id="301302.ERS852420_03323"/>
<feature type="transmembrane region" description="Helical" evidence="6">
    <location>
        <begin position="512"/>
        <end position="531"/>
    </location>
</feature>
<dbReference type="PANTHER" id="PTHR37422:SF13">
    <property type="entry name" value="LIPOPOLYSACCHARIDE BIOSYNTHESIS PROTEIN PA4999-RELATED"/>
    <property type="match status" value="1"/>
</dbReference>
<feature type="compositionally biased region" description="Polar residues" evidence="5">
    <location>
        <begin position="628"/>
        <end position="642"/>
    </location>
</feature>
<feature type="transmembrane region" description="Helical" evidence="6">
    <location>
        <begin position="15"/>
        <end position="35"/>
    </location>
</feature>
<feature type="region of interest" description="Disordered" evidence="5">
    <location>
        <begin position="622"/>
        <end position="662"/>
    </location>
</feature>
<evidence type="ECO:0000259" key="7">
    <source>
        <dbReference type="Pfam" id="PF04932"/>
    </source>
</evidence>
<feature type="transmembrane region" description="Helical" evidence="6">
    <location>
        <begin position="121"/>
        <end position="139"/>
    </location>
</feature>
<gene>
    <name evidence="8" type="ORF">M72_28871</name>
</gene>
<dbReference type="Pfam" id="PF04932">
    <property type="entry name" value="Wzy_C"/>
    <property type="match status" value="1"/>
</dbReference>
<dbReference type="AlphaFoldDB" id="A0A0M6WP17"/>
<evidence type="ECO:0000313" key="8">
    <source>
        <dbReference type="EMBL" id="CRL39066.1"/>
    </source>
</evidence>
<feature type="domain" description="O-antigen ligase-related" evidence="7">
    <location>
        <begin position="446"/>
        <end position="524"/>
    </location>
</feature>
<dbReference type="Proteomes" id="UP000049979">
    <property type="component" value="Unassembled WGS sequence"/>
</dbReference>
<keyword evidence="9" id="KW-1185">Reference proteome</keyword>
<feature type="transmembrane region" description="Helical" evidence="6">
    <location>
        <begin position="263"/>
        <end position="279"/>
    </location>
</feature>
<evidence type="ECO:0000256" key="5">
    <source>
        <dbReference type="SAM" id="MobiDB-lite"/>
    </source>
</evidence>
<feature type="transmembrane region" description="Helical" evidence="6">
    <location>
        <begin position="576"/>
        <end position="593"/>
    </location>
</feature>
<feature type="transmembrane region" description="Helical" evidence="6">
    <location>
        <begin position="151"/>
        <end position="171"/>
    </location>
</feature>
<evidence type="ECO:0000313" key="9">
    <source>
        <dbReference type="Proteomes" id="UP000049979"/>
    </source>
</evidence>